<protein>
    <submittedName>
        <fullName evidence="1">Uncharacterized protein</fullName>
    </submittedName>
</protein>
<keyword evidence="2" id="KW-1185">Reference proteome</keyword>
<organism evidence="1 2">
    <name type="scientific">Petrolisthes manimaculis</name>
    <dbReference type="NCBI Taxonomy" id="1843537"/>
    <lineage>
        <taxon>Eukaryota</taxon>
        <taxon>Metazoa</taxon>
        <taxon>Ecdysozoa</taxon>
        <taxon>Arthropoda</taxon>
        <taxon>Crustacea</taxon>
        <taxon>Multicrustacea</taxon>
        <taxon>Malacostraca</taxon>
        <taxon>Eumalacostraca</taxon>
        <taxon>Eucarida</taxon>
        <taxon>Decapoda</taxon>
        <taxon>Pleocyemata</taxon>
        <taxon>Anomura</taxon>
        <taxon>Galatheoidea</taxon>
        <taxon>Porcellanidae</taxon>
        <taxon>Petrolisthes</taxon>
    </lineage>
</organism>
<evidence type="ECO:0000313" key="1">
    <source>
        <dbReference type="EMBL" id="KAK4308041.1"/>
    </source>
</evidence>
<comment type="caution">
    <text evidence="1">The sequence shown here is derived from an EMBL/GenBank/DDBJ whole genome shotgun (WGS) entry which is preliminary data.</text>
</comment>
<sequence length="74" mass="8350">MIKLGLFLSPLHVKGQSSMKMWMEVTSCPTECNLHIHDIISQAKETIVALPSCLARLRSLDMRSLPSYDLFSDN</sequence>
<dbReference type="EMBL" id="JAWZYT010001934">
    <property type="protein sequence ID" value="KAK4308041.1"/>
    <property type="molecule type" value="Genomic_DNA"/>
</dbReference>
<gene>
    <name evidence="1" type="ORF">Pmani_020231</name>
</gene>
<proteinExistence type="predicted"/>
<dbReference type="Proteomes" id="UP001292094">
    <property type="component" value="Unassembled WGS sequence"/>
</dbReference>
<reference evidence="1" key="1">
    <citation type="submission" date="2023-11" db="EMBL/GenBank/DDBJ databases">
        <title>Genome assemblies of two species of porcelain crab, Petrolisthes cinctipes and Petrolisthes manimaculis (Anomura: Porcellanidae).</title>
        <authorList>
            <person name="Angst P."/>
        </authorList>
    </citation>
    <scope>NUCLEOTIDE SEQUENCE</scope>
    <source>
        <strain evidence="1">PB745_02</strain>
        <tissue evidence="1">Gill</tissue>
    </source>
</reference>
<evidence type="ECO:0000313" key="2">
    <source>
        <dbReference type="Proteomes" id="UP001292094"/>
    </source>
</evidence>
<accession>A0AAE1PH11</accession>
<name>A0AAE1PH11_9EUCA</name>
<dbReference type="AlphaFoldDB" id="A0AAE1PH11"/>